<name>A0A7Y9RRK8_9ACTN</name>
<evidence type="ECO:0000259" key="2">
    <source>
        <dbReference type="Pfam" id="PF12728"/>
    </source>
</evidence>
<evidence type="ECO:0000313" key="3">
    <source>
        <dbReference type="EMBL" id="NYG55282.1"/>
    </source>
</evidence>
<evidence type="ECO:0000256" key="1">
    <source>
        <dbReference type="SAM" id="MobiDB-lite"/>
    </source>
</evidence>
<dbReference type="InterPro" id="IPR009061">
    <property type="entry name" value="DNA-bd_dom_put_sf"/>
</dbReference>
<keyword evidence="4" id="KW-1185">Reference proteome</keyword>
<protein>
    <submittedName>
        <fullName evidence="3">Excisionase family DNA binding protein</fullName>
    </submittedName>
</protein>
<evidence type="ECO:0000313" key="4">
    <source>
        <dbReference type="Proteomes" id="UP000544110"/>
    </source>
</evidence>
<dbReference type="InterPro" id="IPR036388">
    <property type="entry name" value="WH-like_DNA-bd_sf"/>
</dbReference>
<organism evidence="3 4">
    <name type="scientific">Nocardioides perillae</name>
    <dbReference type="NCBI Taxonomy" id="1119534"/>
    <lineage>
        <taxon>Bacteria</taxon>
        <taxon>Bacillati</taxon>
        <taxon>Actinomycetota</taxon>
        <taxon>Actinomycetes</taxon>
        <taxon>Propionibacteriales</taxon>
        <taxon>Nocardioidaceae</taxon>
        <taxon>Nocardioides</taxon>
    </lineage>
</organism>
<dbReference type="AlphaFoldDB" id="A0A7Y9RRK8"/>
<comment type="caution">
    <text evidence="3">The sequence shown here is derived from an EMBL/GenBank/DDBJ whole genome shotgun (WGS) entry which is preliminary data.</text>
</comment>
<feature type="domain" description="Helix-turn-helix" evidence="2">
    <location>
        <begin position="52"/>
        <end position="99"/>
    </location>
</feature>
<dbReference type="EMBL" id="JACCAC010000001">
    <property type="protein sequence ID" value="NYG55282.1"/>
    <property type="molecule type" value="Genomic_DNA"/>
</dbReference>
<dbReference type="Pfam" id="PF12728">
    <property type="entry name" value="HTH_17"/>
    <property type="match status" value="1"/>
</dbReference>
<proteinExistence type="predicted"/>
<dbReference type="Proteomes" id="UP000544110">
    <property type="component" value="Unassembled WGS sequence"/>
</dbReference>
<dbReference type="Gene3D" id="1.10.10.10">
    <property type="entry name" value="Winged helix-like DNA-binding domain superfamily/Winged helix DNA-binding domain"/>
    <property type="match status" value="1"/>
</dbReference>
<dbReference type="InterPro" id="IPR041657">
    <property type="entry name" value="HTH_17"/>
</dbReference>
<accession>A0A7Y9RRK8</accession>
<sequence length="101" mass="11533">MPNNHQDDQPTLWDELPEPTPPRRSAPPASRTSTKASAPTGTRLCRTALWNIDQLSTYLGVPVQTIYGWRQSNYGPPALRVGKHLRWRPETVDAWVRERES</sequence>
<feature type="region of interest" description="Disordered" evidence="1">
    <location>
        <begin position="1"/>
        <end position="41"/>
    </location>
</feature>
<reference evidence="3 4" key="1">
    <citation type="submission" date="2020-07" db="EMBL/GenBank/DDBJ databases">
        <title>Sequencing the genomes of 1000 actinobacteria strains.</title>
        <authorList>
            <person name="Klenk H.-P."/>
        </authorList>
    </citation>
    <scope>NUCLEOTIDE SEQUENCE [LARGE SCALE GENOMIC DNA]</scope>
    <source>
        <strain evidence="3 4">DSM 24552</strain>
    </source>
</reference>
<dbReference type="SUPFAM" id="SSF46955">
    <property type="entry name" value="Putative DNA-binding domain"/>
    <property type="match status" value="1"/>
</dbReference>
<gene>
    <name evidence="3" type="ORF">BJ989_001586</name>
</gene>